<dbReference type="PROSITE" id="PS00092">
    <property type="entry name" value="N6_MTASE"/>
    <property type="match status" value="1"/>
</dbReference>
<protein>
    <recommendedName>
        <fullName evidence="6">tRNA1(Val) (adenine(37)-N6)-methyltransferase</fullName>
        <ecNumber evidence="6">2.1.1.223</ecNumber>
    </recommendedName>
    <alternativeName>
        <fullName evidence="6">tRNA m6A37 methyltransferase</fullName>
    </alternativeName>
</protein>
<keyword evidence="9" id="KW-1185">Reference proteome</keyword>
<dbReference type="GO" id="GO:0008033">
    <property type="term" value="P:tRNA processing"/>
    <property type="evidence" value="ECO:0007669"/>
    <property type="project" value="UniProtKB-UniRule"/>
</dbReference>
<keyword evidence="3 6" id="KW-0808">Transferase</keyword>
<dbReference type="Proteomes" id="UP000029224">
    <property type="component" value="Unassembled WGS sequence"/>
</dbReference>
<organism evidence="8 9">
    <name type="scientific">Vibrio maritimus</name>
    <dbReference type="NCBI Taxonomy" id="990268"/>
    <lineage>
        <taxon>Bacteria</taxon>
        <taxon>Pseudomonadati</taxon>
        <taxon>Pseudomonadota</taxon>
        <taxon>Gammaproteobacteria</taxon>
        <taxon>Vibrionales</taxon>
        <taxon>Vibrionaceae</taxon>
        <taxon>Vibrio</taxon>
    </lineage>
</organism>
<evidence type="ECO:0000256" key="6">
    <source>
        <dbReference type="HAMAP-Rule" id="MF_01872"/>
    </source>
</evidence>
<keyword evidence="2 6" id="KW-0489">Methyltransferase</keyword>
<dbReference type="EC" id="2.1.1.223" evidence="6"/>
<evidence type="ECO:0000313" key="9">
    <source>
        <dbReference type="Proteomes" id="UP000029224"/>
    </source>
</evidence>
<dbReference type="EMBL" id="BBMT01000002">
    <property type="protein sequence ID" value="GAL32762.1"/>
    <property type="molecule type" value="Genomic_DNA"/>
</dbReference>
<dbReference type="HAMAP" id="MF_01872">
    <property type="entry name" value="tRNA_methyltr_YfiC"/>
    <property type="match status" value="1"/>
</dbReference>
<dbReference type="InterPro" id="IPR007848">
    <property type="entry name" value="Small_mtfrase_dom"/>
</dbReference>
<dbReference type="GO" id="GO:0016430">
    <property type="term" value="F:tRNA (adenine-N6)-methyltransferase activity"/>
    <property type="evidence" value="ECO:0007669"/>
    <property type="project" value="UniProtKB-UniRule"/>
</dbReference>
<dbReference type="PANTHER" id="PTHR47739">
    <property type="entry name" value="TRNA1(VAL) (ADENINE(37)-N6)-METHYLTRANSFERASE"/>
    <property type="match status" value="1"/>
</dbReference>
<feature type="domain" description="Methyltransferase small" evidence="7">
    <location>
        <begin position="42"/>
        <end position="132"/>
    </location>
</feature>
<keyword evidence="5 6" id="KW-0819">tRNA processing</keyword>
<dbReference type="InterPro" id="IPR050210">
    <property type="entry name" value="tRNA_Adenine-N(6)_MTase"/>
</dbReference>
<keyword evidence="4 6" id="KW-0949">S-adenosyl-L-methionine</keyword>
<keyword evidence="1 6" id="KW-0963">Cytoplasm</keyword>
<evidence type="ECO:0000313" key="8">
    <source>
        <dbReference type="EMBL" id="GAL32762.1"/>
    </source>
</evidence>
<name>A0A090TNF2_9VIBR</name>
<comment type="subcellular location">
    <subcellularLocation>
        <location evidence="6">Cytoplasm</location>
    </subcellularLocation>
</comment>
<dbReference type="InterPro" id="IPR029063">
    <property type="entry name" value="SAM-dependent_MTases_sf"/>
</dbReference>
<evidence type="ECO:0000256" key="3">
    <source>
        <dbReference type="ARBA" id="ARBA00022679"/>
    </source>
</evidence>
<accession>A0A090TNF2</accession>
<dbReference type="SUPFAM" id="SSF53335">
    <property type="entry name" value="S-adenosyl-L-methionine-dependent methyltransferases"/>
    <property type="match status" value="1"/>
</dbReference>
<evidence type="ECO:0000256" key="4">
    <source>
        <dbReference type="ARBA" id="ARBA00022691"/>
    </source>
</evidence>
<sequence length="240" mass="26823">MIRSTSKTKGFQFKQFAILDGHSGMPVSTDGVLLGAWAQYTNAERLLDIGTGTGLLALMCAQRFQTAAITAVDIDSTAINDAKRSFTASRWSTRLILLQGDVLKQNFSDRFTGIICNPPYFNSGEVSHNAQRATARHTHTLAHEQLLERCQTLLTEEGEASFVLPTPEGEQFIAMAKQHGWHLTRLCRVQTTPKKPCHRLLFTLSKVFEECEEEHLVIHGDIGGYSADFITLTKDFYLKM</sequence>
<dbReference type="GO" id="GO:0005737">
    <property type="term" value="C:cytoplasm"/>
    <property type="evidence" value="ECO:0007669"/>
    <property type="project" value="UniProtKB-SubCell"/>
</dbReference>
<evidence type="ECO:0000256" key="1">
    <source>
        <dbReference type="ARBA" id="ARBA00022490"/>
    </source>
</evidence>
<comment type="function">
    <text evidence="6">Specifically methylates the adenine in position 37 of tRNA(1)(Val) (anticodon cmo5UAC).</text>
</comment>
<dbReference type="Pfam" id="PF05175">
    <property type="entry name" value="MTS"/>
    <property type="match status" value="1"/>
</dbReference>
<dbReference type="GO" id="GO:0032259">
    <property type="term" value="P:methylation"/>
    <property type="evidence" value="ECO:0007669"/>
    <property type="project" value="UniProtKB-KW"/>
</dbReference>
<dbReference type="GO" id="GO:0003676">
    <property type="term" value="F:nucleic acid binding"/>
    <property type="evidence" value="ECO:0007669"/>
    <property type="project" value="InterPro"/>
</dbReference>
<gene>
    <name evidence="8" type="ORF">JCM19240_6194</name>
</gene>
<evidence type="ECO:0000256" key="2">
    <source>
        <dbReference type="ARBA" id="ARBA00022603"/>
    </source>
</evidence>
<comment type="catalytic activity">
    <reaction evidence="6">
        <text>adenosine(37) in tRNA1(Val) + S-adenosyl-L-methionine = N(6)-methyladenosine(37) in tRNA1(Val) + S-adenosyl-L-homocysteine + H(+)</text>
        <dbReference type="Rhea" id="RHEA:43160"/>
        <dbReference type="Rhea" id="RHEA-COMP:10369"/>
        <dbReference type="Rhea" id="RHEA-COMP:10370"/>
        <dbReference type="ChEBI" id="CHEBI:15378"/>
        <dbReference type="ChEBI" id="CHEBI:57856"/>
        <dbReference type="ChEBI" id="CHEBI:59789"/>
        <dbReference type="ChEBI" id="CHEBI:74411"/>
        <dbReference type="ChEBI" id="CHEBI:74449"/>
        <dbReference type="EC" id="2.1.1.223"/>
    </reaction>
</comment>
<evidence type="ECO:0000256" key="5">
    <source>
        <dbReference type="ARBA" id="ARBA00022694"/>
    </source>
</evidence>
<dbReference type="PANTHER" id="PTHR47739:SF1">
    <property type="entry name" value="TRNA1(VAL) (ADENINE(37)-N6)-METHYLTRANSFERASE"/>
    <property type="match status" value="1"/>
</dbReference>
<dbReference type="InterPro" id="IPR022882">
    <property type="entry name" value="tRNA_adenine-N6_MeTrfase"/>
</dbReference>
<dbReference type="CDD" id="cd02440">
    <property type="entry name" value="AdoMet_MTases"/>
    <property type="match status" value="1"/>
</dbReference>
<dbReference type="OrthoDB" id="5383291at2"/>
<comment type="caution">
    <text evidence="8">The sequence shown here is derived from an EMBL/GenBank/DDBJ whole genome shotgun (WGS) entry which is preliminary data.</text>
</comment>
<comment type="similarity">
    <text evidence="6">Belongs to the methyltransferase superfamily. tRNA (adenine-N(6)-)-methyltransferase family.</text>
</comment>
<dbReference type="InterPro" id="IPR002052">
    <property type="entry name" value="DNA_methylase_N6_adenine_CS"/>
</dbReference>
<evidence type="ECO:0000259" key="7">
    <source>
        <dbReference type="Pfam" id="PF05175"/>
    </source>
</evidence>
<reference evidence="8 9" key="1">
    <citation type="submission" date="2014-09" db="EMBL/GenBank/DDBJ databases">
        <title>Vibrio maritimus JCM 19240. (C210) whole genome shotgun sequence.</title>
        <authorList>
            <person name="Sawabe T."/>
            <person name="Meirelles P."/>
            <person name="Nakanishi M."/>
            <person name="Sayaka M."/>
            <person name="Hattori M."/>
            <person name="Ohkuma M."/>
        </authorList>
    </citation>
    <scope>NUCLEOTIDE SEQUENCE [LARGE SCALE GENOMIC DNA]</scope>
    <source>
        <strain evidence="8 9">JCM 19240</strain>
    </source>
</reference>
<reference evidence="8 9" key="2">
    <citation type="submission" date="2014-09" db="EMBL/GenBank/DDBJ databases">
        <authorList>
            <consortium name="NBRP consortium"/>
            <person name="Sawabe T."/>
            <person name="Meirelles P."/>
            <person name="Nakanishi M."/>
            <person name="Sayaka M."/>
            <person name="Hattori M."/>
            <person name="Ohkuma M."/>
        </authorList>
    </citation>
    <scope>NUCLEOTIDE SEQUENCE [LARGE SCALE GENOMIC DNA]</scope>
    <source>
        <strain evidence="8 9">JCM 19240</strain>
    </source>
</reference>
<dbReference type="AlphaFoldDB" id="A0A090TNF2"/>
<dbReference type="Gene3D" id="3.40.50.150">
    <property type="entry name" value="Vaccinia Virus protein VP39"/>
    <property type="match status" value="1"/>
</dbReference>
<proteinExistence type="inferred from homology"/>